<proteinExistence type="predicted"/>
<evidence type="ECO:0000313" key="2">
    <source>
        <dbReference type="Proteomes" id="UP000191931"/>
    </source>
</evidence>
<organism evidence="1 2">
    <name type="scientific">Desulfamplus magnetovallimortis</name>
    <dbReference type="NCBI Taxonomy" id="1246637"/>
    <lineage>
        <taxon>Bacteria</taxon>
        <taxon>Pseudomonadati</taxon>
        <taxon>Thermodesulfobacteriota</taxon>
        <taxon>Desulfobacteria</taxon>
        <taxon>Desulfobacterales</taxon>
        <taxon>Desulfobacteraceae</taxon>
        <taxon>Desulfamplus</taxon>
    </lineage>
</organism>
<sequence>MINEADKKTSKNAFSVFVEQVQNVIRYSAQRGVLEQEKEVSYGILTLGKEGSKTYIDCGNQIDVKDVERIKKSLEKIKTLDRKELKSLYKTILKGETPEGSKGAGVGFIEVALRAKNGFDYDFVEIDTDTYFFSLKAYV</sequence>
<dbReference type="AlphaFoldDB" id="A0A1W1H765"/>
<keyword evidence="2" id="KW-1185">Reference proteome</keyword>
<name>A0A1W1H765_9BACT</name>
<protein>
    <submittedName>
        <fullName evidence="1">Uncharacterized protein</fullName>
    </submittedName>
</protein>
<dbReference type="Proteomes" id="UP000191931">
    <property type="component" value="Unassembled WGS sequence"/>
</dbReference>
<dbReference type="InterPro" id="IPR046239">
    <property type="entry name" value="DUF6272"/>
</dbReference>
<evidence type="ECO:0000313" key="1">
    <source>
        <dbReference type="EMBL" id="SLM28303.1"/>
    </source>
</evidence>
<dbReference type="STRING" id="1246637.MTBBW1_1310001"/>
<dbReference type="EMBL" id="FWEV01000037">
    <property type="protein sequence ID" value="SLM28303.1"/>
    <property type="molecule type" value="Genomic_DNA"/>
</dbReference>
<dbReference type="Pfam" id="PF19788">
    <property type="entry name" value="DUF6272"/>
    <property type="match status" value="1"/>
</dbReference>
<reference evidence="1 2" key="1">
    <citation type="submission" date="2017-03" db="EMBL/GenBank/DDBJ databases">
        <authorList>
            <person name="Afonso C.L."/>
            <person name="Miller P.J."/>
            <person name="Scott M.A."/>
            <person name="Spackman E."/>
            <person name="Goraichik I."/>
            <person name="Dimitrov K.M."/>
            <person name="Suarez D.L."/>
            <person name="Swayne D.E."/>
        </authorList>
    </citation>
    <scope>NUCLEOTIDE SEQUENCE [LARGE SCALE GENOMIC DNA]</scope>
    <source>
        <strain evidence="1">PRJEB14757</strain>
    </source>
</reference>
<dbReference type="NCBIfam" id="NF038262">
    <property type="entry name" value="SiaB_fam_kinase"/>
    <property type="match status" value="1"/>
</dbReference>
<gene>
    <name evidence="1" type="ORF">MTBBW1_1310001</name>
</gene>
<dbReference type="OrthoDB" id="5365713at2"/>
<accession>A0A1W1H765</accession>